<evidence type="ECO:0000313" key="3">
    <source>
        <dbReference type="Proteomes" id="UP001234178"/>
    </source>
</evidence>
<accession>A0ABR0A882</accession>
<protein>
    <recommendedName>
        <fullName evidence="1">Integrase core domain-containing protein</fullName>
    </recommendedName>
</protein>
<gene>
    <name evidence="2" type="ORF">OUZ56_003265</name>
</gene>
<dbReference type="Proteomes" id="UP001234178">
    <property type="component" value="Unassembled WGS sequence"/>
</dbReference>
<feature type="domain" description="Integrase core" evidence="1">
    <location>
        <begin position="91"/>
        <end position="238"/>
    </location>
</feature>
<organism evidence="2 3">
    <name type="scientific">Daphnia magna</name>
    <dbReference type="NCBI Taxonomy" id="35525"/>
    <lineage>
        <taxon>Eukaryota</taxon>
        <taxon>Metazoa</taxon>
        <taxon>Ecdysozoa</taxon>
        <taxon>Arthropoda</taxon>
        <taxon>Crustacea</taxon>
        <taxon>Branchiopoda</taxon>
        <taxon>Diplostraca</taxon>
        <taxon>Cladocera</taxon>
        <taxon>Anomopoda</taxon>
        <taxon>Daphniidae</taxon>
        <taxon>Daphnia</taxon>
    </lineage>
</organism>
<keyword evidence="3" id="KW-1185">Reference proteome</keyword>
<evidence type="ECO:0000259" key="1">
    <source>
        <dbReference type="Pfam" id="PF24764"/>
    </source>
</evidence>
<reference evidence="2 3" key="1">
    <citation type="journal article" date="2023" name="Nucleic Acids Res.">
        <title>The hologenome of Daphnia magna reveals possible DNA methylation and microbiome-mediated evolution of the host genome.</title>
        <authorList>
            <person name="Chaturvedi A."/>
            <person name="Li X."/>
            <person name="Dhandapani V."/>
            <person name="Marshall H."/>
            <person name="Kissane S."/>
            <person name="Cuenca-Cambronero M."/>
            <person name="Asole G."/>
            <person name="Calvet F."/>
            <person name="Ruiz-Romero M."/>
            <person name="Marangio P."/>
            <person name="Guigo R."/>
            <person name="Rago D."/>
            <person name="Mirbahai L."/>
            <person name="Eastwood N."/>
            <person name="Colbourne J.K."/>
            <person name="Zhou J."/>
            <person name="Mallon E."/>
            <person name="Orsini L."/>
        </authorList>
    </citation>
    <scope>NUCLEOTIDE SEQUENCE [LARGE SCALE GENOMIC DNA]</scope>
    <source>
        <strain evidence="2">LRV0_1</strain>
    </source>
</reference>
<dbReference type="InterPro" id="IPR058913">
    <property type="entry name" value="Integrase_dom_put"/>
</dbReference>
<comment type="caution">
    <text evidence="2">The sequence shown here is derived from an EMBL/GenBank/DDBJ whole genome shotgun (WGS) entry which is preliminary data.</text>
</comment>
<dbReference type="EMBL" id="JAOYFB010000036">
    <property type="protein sequence ID" value="KAK4021348.1"/>
    <property type="molecule type" value="Genomic_DNA"/>
</dbReference>
<proteinExistence type="predicted"/>
<dbReference type="Pfam" id="PF24764">
    <property type="entry name" value="rva_4"/>
    <property type="match status" value="1"/>
</dbReference>
<dbReference type="PANTHER" id="PTHR46791">
    <property type="entry name" value="EXPRESSED PROTEIN"/>
    <property type="match status" value="1"/>
</dbReference>
<dbReference type="PANTHER" id="PTHR46791:SF5">
    <property type="entry name" value="CLR5 DOMAIN-CONTAINING PROTEIN-RELATED"/>
    <property type="match status" value="1"/>
</dbReference>
<sequence>MDDAKLESQVHRYLNLGFLVREIADEVNMPYKRLWKFMARKHISVRNMYSTMSSEALQLLVYQICTENKRLGVKMVVNRLHAMGHRLQRARVANNNKSRTVLEGFLEGIRKYGVPSRVRSDHGGENYLVGKFMATHRGLNRGSFMTGRSVHNQRIERLWQDVWNSCTSIFYELFTKLERERVLDRFSEVDLYCLHLVFLPIMQQHIEEFIDSWNLHTIRMAPSSMSPIRLFLRGLTSLKRRAAAENKLFKELEQMISLNNIDFEQYIEEDVSIDTEAVEVPEIRIHIDERVERRLKRKYGHLLCRLQIPKKRYLRLREEITLLLTCPAENCSILTCKKFKILKH</sequence>
<evidence type="ECO:0000313" key="2">
    <source>
        <dbReference type="EMBL" id="KAK4021348.1"/>
    </source>
</evidence>
<name>A0ABR0A882_9CRUS</name>